<dbReference type="EMBL" id="CDMZ01003703">
    <property type="protein sequence ID" value="CEM47299.1"/>
    <property type="molecule type" value="Genomic_DNA"/>
</dbReference>
<gene>
    <name evidence="1" type="ORF">Cvel_31031</name>
</gene>
<reference evidence="1" key="1">
    <citation type="submission" date="2014-11" db="EMBL/GenBank/DDBJ databases">
        <authorList>
            <person name="Otto D Thomas"/>
            <person name="Naeem Raeece"/>
        </authorList>
    </citation>
    <scope>NUCLEOTIDE SEQUENCE</scope>
</reference>
<organism evidence="1">
    <name type="scientific">Chromera velia CCMP2878</name>
    <dbReference type="NCBI Taxonomy" id="1169474"/>
    <lineage>
        <taxon>Eukaryota</taxon>
        <taxon>Sar</taxon>
        <taxon>Alveolata</taxon>
        <taxon>Colpodellida</taxon>
        <taxon>Chromeraceae</taxon>
        <taxon>Chromera</taxon>
    </lineage>
</organism>
<sequence>MLEQIIRSVPPALIASTTVTESDWDTGRPVLRSLLSTALSMNYTEGVKALVNALADVNSYMSAKAVIKGDFEIVSGLIELGHFEGPNHRLSSLRLYSGTSGFAAVAH</sequence>
<proteinExistence type="predicted"/>
<evidence type="ECO:0000313" key="1">
    <source>
        <dbReference type="EMBL" id="CEM47299.1"/>
    </source>
</evidence>
<dbReference type="VEuPathDB" id="CryptoDB:Cvel_31031"/>
<dbReference type="PhylomeDB" id="A0A0G4HSE6"/>
<dbReference type="AlphaFoldDB" id="A0A0G4HSE6"/>
<protein>
    <submittedName>
        <fullName evidence="1">Uncharacterized protein</fullName>
    </submittedName>
</protein>
<accession>A0A0G4HSE6</accession>
<name>A0A0G4HSE6_9ALVE</name>